<dbReference type="Pfam" id="PF00657">
    <property type="entry name" value="Lipase_GDSL"/>
    <property type="match status" value="1"/>
</dbReference>
<dbReference type="InterPro" id="IPR001087">
    <property type="entry name" value="GDSL"/>
</dbReference>
<accession>D8LHV8</accession>
<feature type="chain" id="PRO_5003117222" evidence="2">
    <location>
        <begin position="26"/>
        <end position="485"/>
    </location>
</feature>
<dbReference type="InParanoid" id="D8LHV8"/>
<proteinExistence type="inferred from homology"/>
<dbReference type="AlphaFoldDB" id="D8LHV8"/>
<protein>
    <submittedName>
        <fullName evidence="3">GDSL-like lipolytic enzyme</fullName>
    </submittedName>
</protein>
<evidence type="ECO:0000313" key="3">
    <source>
        <dbReference type="EMBL" id="CBN74389.1"/>
    </source>
</evidence>
<dbReference type="InterPro" id="IPR036514">
    <property type="entry name" value="SGNH_hydro_sf"/>
</dbReference>
<evidence type="ECO:0000256" key="2">
    <source>
        <dbReference type="SAM" id="SignalP"/>
    </source>
</evidence>
<dbReference type="Proteomes" id="UP000002630">
    <property type="component" value="Linkage Group LG13"/>
</dbReference>
<dbReference type="Gene3D" id="3.40.50.1110">
    <property type="entry name" value="SGNH hydrolase"/>
    <property type="match status" value="1"/>
</dbReference>
<keyword evidence="2" id="KW-0732">Signal</keyword>
<dbReference type="STRING" id="2880.D8LHV8"/>
<organism evidence="3 4">
    <name type="scientific">Ectocarpus siliculosus</name>
    <name type="common">Brown alga</name>
    <name type="synonym">Conferva siliculosa</name>
    <dbReference type="NCBI Taxonomy" id="2880"/>
    <lineage>
        <taxon>Eukaryota</taxon>
        <taxon>Sar</taxon>
        <taxon>Stramenopiles</taxon>
        <taxon>Ochrophyta</taxon>
        <taxon>PX clade</taxon>
        <taxon>Phaeophyceae</taxon>
        <taxon>Ectocarpales</taxon>
        <taxon>Ectocarpaceae</taxon>
        <taxon>Ectocarpus</taxon>
    </lineage>
</organism>
<dbReference type="EMBL" id="FN649738">
    <property type="protein sequence ID" value="CBN74389.1"/>
    <property type="molecule type" value="Genomic_DNA"/>
</dbReference>
<dbReference type="PANTHER" id="PTHR22835:SF659">
    <property type="entry name" value="GDSL LIPASE_ACYLHYDROLASE, PUTATIVE (AFU_ORTHOLOGUE AFUA_2G00510)-RELATED"/>
    <property type="match status" value="1"/>
</dbReference>
<dbReference type="GO" id="GO:0016788">
    <property type="term" value="F:hydrolase activity, acting on ester bonds"/>
    <property type="evidence" value="ECO:0007669"/>
    <property type="project" value="InterPro"/>
</dbReference>
<name>D8LHV8_ECTSI</name>
<comment type="similarity">
    <text evidence="1">Belongs to the 'GDSL' lipolytic enzyme family.</text>
</comment>
<dbReference type="EMBL" id="FN648376">
    <property type="protein sequence ID" value="CBN74389.1"/>
    <property type="molecule type" value="Genomic_DNA"/>
</dbReference>
<keyword evidence="4" id="KW-1185">Reference proteome</keyword>
<reference evidence="3 4" key="1">
    <citation type="journal article" date="2010" name="Nature">
        <title>The Ectocarpus genome and the independent evolution of multicellularity in brown algae.</title>
        <authorList>
            <person name="Cock J.M."/>
            <person name="Sterck L."/>
            <person name="Rouze P."/>
            <person name="Scornet D."/>
            <person name="Allen A.E."/>
            <person name="Amoutzias G."/>
            <person name="Anthouard V."/>
            <person name="Artiguenave F."/>
            <person name="Aury J.M."/>
            <person name="Badger J.H."/>
            <person name="Beszteri B."/>
            <person name="Billiau K."/>
            <person name="Bonnet E."/>
            <person name="Bothwell J.H."/>
            <person name="Bowler C."/>
            <person name="Boyen C."/>
            <person name="Brownlee C."/>
            <person name="Carrano C.J."/>
            <person name="Charrier B."/>
            <person name="Cho G.Y."/>
            <person name="Coelho S.M."/>
            <person name="Collen J."/>
            <person name="Corre E."/>
            <person name="Da Silva C."/>
            <person name="Delage L."/>
            <person name="Delaroque N."/>
            <person name="Dittami S.M."/>
            <person name="Doulbeau S."/>
            <person name="Elias M."/>
            <person name="Farnham G."/>
            <person name="Gachon C.M."/>
            <person name="Gschloessl B."/>
            <person name="Heesch S."/>
            <person name="Jabbari K."/>
            <person name="Jubin C."/>
            <person name="Kawai H."/>
            <person name="Kimura K."/>
            <person name="Kloareg B."/>
            <person name="Kupper F.C."/>
            <person name="Lang D."/>
            <person name="Le Bail A."/>
            <person name="Leblanc C."/>
            <person name="Lerouge P."/>
            <person name="Lohr M."/>
            <person name="Lopez P.J."/>
            <person name="Martens C."/>
            <person name="Maumus F."/>
            <person name="Michel G."/>
            <person name="Miranda-Saavedra D."/>
            <person name="Morales J."/>
            <person name="Moreau H."/>
            <person name="Motomura T."/>
            <person name="Nagasato C."/>
            <person name="Napoli C.A."/>
            <person name="Nelson D.R."/>
            <person name="Nyvall-Collen P."/>
            <person name="Peters A.F."/>
            <person name="Pommier C."/>
            <person name="Potin P."/>
            <person name="Poulain J."/>
            <person name="Quesneville H."/>
            <person name="Read B."/>
            <person name="Rensing S.A."/>
            <person name="Ritter A."/>
            <person name="Rousvoal S."/>
            <person name="Samanta M."/>
            <person name="Samson G."/>
            <person name="Schroeder D.C."/>
            <person name="Segurens B."/>
            <person name="Strittmatter M."/>
            <person name="Tonon T."/>
            <person name="Tregear J.W."/>
            <person name="Valentin K."/>
            <person name="von Dassow P."/>
            <person name="Yamagishi T."/>
            <person name="Van de Peer Y."/>
            <person name="Wincker P."/>
        </authorList>
    </citation>
    <scope>NUCLEOTIDE SEQUENCE [LARGE SCALE GENOMIC DNA]</scope>
    <source>
        <strain evidence="4">Ec32 / CCAP1310/4</strain>
    </source>
</reference>
<feature type="signal peptide" evidence="2">
    <location>
        <begin position="1"/>
        <end position="25"/>
    </location>
</feature>
<sequence>MVASWTKMFLVSGLVAWSAISSAWGAIDVSLSEGVGEQGTAEGANIGEPSNRRRAEEVRAHGNRNGCKKDYPCGTGSEETKIIVFGDSNSDAGRRFDAPNVYPFSDIGVYPWEKVYDADGEGMVDVYHEGTNTNGKVWAQYLNIPNVQNYATGSGTATDTFRSQQLCTGYTTKADKASRRTGTLGEQMTKYLKDFSLEDGKIGCSSEYTHFIGIGMNDVSNVAEAMQRTALAEYLGVTYTEPVSVDDMNFVTMMQGVTDDIVAAVATLIEMGVTGRILVPNFPSPFGVPAFDSPDVYYGLTLAEFYDQFITTMNTMLDLKLSALSSAGEDQVRVLDLYSLIDSSVHDRDIFNEEGFKTSSTPEQCLTYNFHVDSSTDIMGSQAQALRGKLFDWAQCDNYGPTDECVLCQDQMSPCQNCLVDPPTVSVCDSPDEHIFWDGLHTTDAFNKVFANAVFECSKDELDGSQPWVGKLCPAVATECSEKEC</sequence>
<dbReference type="OrthoDB" id="1600564at2759"/>
<evidence type="ECO:0000256" key="1">
    <source>
        <dbReference type="ARBA" id="ARBA00008668"/>
    </source>
</evidence>
<evidence type="ECO:0000313" key="4">
    <source>
        <dbReference type="Proteomes" id="UP000002630"/>
    </source>
</evidence>
<gene>
    <name evidence="3" type="ORF">Esi_0020_0082</name>
</gene>
<dbReference type="PANTHER" id="PTHR22835">
    <property type="entry name" value="ZINC FINGER FYVE DOMAIN CONTAINING PROTEIN"/>
    <property type="match status" value="1"/>
</dbReference>